<evidence type="ECO:0000313" key="1">
    <source>
        <dbReference type="EMBL" id="KAG0258069.1"/>
    </source>
</evidence>
<dbReference type="EMBL" id="JAAAJA010000234">
    <property type="protein sequence ID" value="KAG0258069.1"/>
    <property type="molecule type" value="Genomic_DNA"/>
</dbReference>
<dbReference type="Proteomes" id="UP000726737">
    <property type="component" value="Unassembled WGS sequence"/>
</dbReference>
<comment type="caution">
    <text evidence="1">The sequence shown here is derived from an EMBL/GenBank/DDBJ whole genome shotgun (WGS) entry which is preliminary data.</text>
</comment>
<proteinExistence type="predicted"/>
<evidence type="ECO:0000313" key="2">
    <source>
        <dbReference type="Proteomes" id="UP000726737"/>
    </source>
</evidence>
<sequence>MVNPNNHHQYAWTASNPYPPMGLQHQELLTSPQHQDHEQHQYSYQHHDQFCDQHQHEHLESHEERIKYQLLEHSSVQKEMELVTEKRIRLQLTDPVAGPCLYVILPAITPSLQRRLHQLPQGQDGAQTDDLDDLDFKLHFLCDFTDYEHICVDGNESGRVEPMDIDANSEKEGQPPQQPSYAFAIPRLHVGDPYQGYALQDLEDFCYVHRICLLSLLRTLQLQELSLTPMHDVRGSQGGHQDHGQDHDRLRDEAMDIDDSGFAIPADMMALRIKLAVRYLLRYFIISDLECILQAPSDEVVMDMQDYEGAFVPSLQLEDFVEEEEARIMACMTADGRVLGPLTQRSVCTAAATGDMASTPAMRTEMIQWLCSHHTQRLINDTSFSVSAAPSSSSPASALTRFVDQDMARSVAHRGQASFVELVLR</sequence>
<keyword evidence="2" id="KW-1185">Reference proteome</keyword>
<protein>
    <submittedName>
        <fullName evidence="1">Uncharacterized protein</fullName>
    </submittedName>
</protein>
<reference evidence="1" key="1">
    <citation type="journal article" date="2020" name="Fungal Divers.">
        <title>Resolving the Mortierellaceae phylogeny through synthesis of multi-gene phylogenetics and phylogenomics.</title>
        <authorList>
            <person name="Vandepol N."/>
            <person name="Liber J."/>
            <person name="Desiro A."/>
            <person name="Na H."/>
            <person name="Kennedy M."/>
            <person name="Barry K."/>
            <person name="Grigoriev I.V."/>
            <person name="Miller A.N."/>
            <person name="O'Donnell K."/>
            <person name="Stajich J.E."/>
            <person name="Bonito G."/>
        </authorList>
    </citation>
    <scope>NUCLEOTIDE SEQUENCE</scope>
    <source>
        <strain evidence="1">KOD948</strain>
    </source>
</reference>
<dbReference type="OrthoDB" id="2394620at2759"/>
<dbReference type="AlphaFoldDB" id="A0A9P6Q3B9"/>
<gene>
    <name evidence="1" type="ORF">BG011_003552</name>
</gene>
<name>A0A9P6Q3B9_9FUNG</name>
<accession>A0A9P6Q3B9</accession>
<organism evidence="1 2">
    <name type="scientific">Mortierella polycephala</name>
    <dbReference type="NCBI Taxonomy" id="41804"/>
    <lineage>
        <taxon>Eukaryota</taxon>
        <taxon>Fungi</taxon>
        <taxon>Fungi incertae sedis</taxon>
        <taxon>Mucoromycota</taxon>
        <taxon>Mortierellomycotina</taxon>
        <taxon>Mortierellomycetes</taxon>
        <taxon>Mortierellales</taxon>
        <taxon>Mortierellaceae</taxon>
        <taxon>Mortierella</taxon>
    </lineage>
</organism>